<reference evidence="1" key="1">
    <citation type="submission" date="2022-06" db="EMBL/GenBank/DDBJ databases">
        <title>Nostosin G and Spiroidesin B from the Cyanobacterium Dolichospermum sp. NIES-1697.</title>
        <authorList>
            <person name="Phan C.-S."/>
            <person name="Mehjabin J.J."/>
            <person name="Anas A.R.J."/>
            <person name="Hayasaka M."/>
            <person name="Onoki R."/>
            <person name="Wang J."/>
            <person name="Umezawa T."/>
            <person name="Washio K."/>
            <person name="Morikawa M."/>
            <person name="Okino T."/>
        </authorList>
    </citation>
    <scope>NUCLEOTIDE SEQUENCE</scope>
    <source>
        <strain evidence="1">NIES-1697</strain>
    </source>
</reference>
<dbReference type="Gene3D" id="3.40.710.10">
    <property type="entry name" value="DD-peptidase/beta-lactamase superfamily"/>
    <property type="match status" value="1"/>
</dbReference>
<dbReference type="InterPro" id="IPR012338">
    <property type="entry name" value="Beta-lactam/transpept-like"/>
</dbReference>
<dbReference type="RefSeq" id="WP_257121383.1">
    <property type="nucleotide sequence ID" value="NZ_CP099464.1"/>
</dbReference>
<accession>A0ABY5LVU8</accession>
<dbReference type="Proteomes" id="UP001057561">
    <property type="component" value="Chromosome"/>
</dbReference>
<protein>
    <recommendedName>
        <fullName evidence="3">Beta-lactamase</fullName>
    </recommendedName>
</protein>
<dbReference type="SUPFAM" id="SSF56601">
    <property type="entry name" value="beta-lactamase/transpeptidase-like"/>
    <property type="match status" value="1"/>
</dbReference>
<gene>
    <name evidence="1" type="ORF">NG743_01810</name>
</gene>
<proteinExistence type="predicted"/>
<evidence type="ECO:0000313" key="2">
    <source>
        <dbReference type="Proteomes" id="UP001057561"/>
    </source>
</evidence>
<evidence type="ECO:0008006" key="3">
    <source>
        <dbReference type="Google" id="ProtNLM"/>
    </source>
</evidence>
<sequence length="79" mass="9082">MGKEFNAIEGFLGEVLLRNAYFASKMSWNFNTRNDAAIIGSPDGKHKYILVIFGNDPSFYKDKKLLPELSRMVYEQMTN</sequence>
<dbReference type="EMBL" id="CP099464">
    <property type="protein sequence ID" value="UUO15820.1"/>
    <property type="molecule type" value="Genomic_DNA"/>
</dbReference>
<name>A0ABY5LVU8_9CYAN</name>
<organism evidence="1 2">
    <name type="scientific">Dolichospermum heterosporum TAC447</name>
    <dbReference type="NCBI Taxonomy" id="747523"/>
    <lineage>
        <taxon>Bacteria</taxon>
        <taxon>Bacillati</taxon>
        <taxon>Cyanobacteriota</taxon>
        <taxon>Cyanophyceae</taxon>
        <taxon>Nostocales</taxon>
        <taxon>Aphanizomenonaceae</taxon>
        <taxon>Dolichospermum</taxon>
        <taxon>Dolichospermum heterosporum</taxon>
    </lineage>
</organism>
<keyword evidence="2" id="KW-1185">Reference proteome</keyword>
<evidence type="ECO:0000313" key="1">
    <source>
        <dbReference type="EMBL" id="UUO15820.1"/>
    </source>
</evidence>